<keyword evidence="2" id="KW-1185">Reference proteome</keyword>
<dbReference type="Proteomes" id="UP001470809">
    <property type="component" value="Chromosome"/>
</dbReference>
<organism evidence="1 2">
    <name type="scientific">Yoonia rhodophyticola</name>
    <dbReference type="NCBI Taxonomy" id="3137370"/>
    <lineage>
        <taxon>Bacteria</taxon>
        <taxon>Pseudomonadati</taxon>
        <taxon>Pseudomonadota</taxon>
        <taxon>Alphaproteobacteria</taxon>
        <taxon>Rhodobacterales</taxon>
        <taxon>Paracoccaceae</taxon>
        <taxon>Yoonia</taxon>
    </lineage>
</organism>
<reference evidence="1" key="1">
    <citation type="submission" date="2024-08" db="EMBL/GenBank/DDBJ databases">
        <title>Phylogenomic analyses of a clade within the roseobacter group suggest taxonomic reassignments of species of the genera Aestuariivita, Citreicella, Loktanella, Nautella, Pelagibaca, Ruegeria, Thalassobius, Thiobacimonas and Tropicibacter, and the proposal o.</title>
        <authorList>
            <person name="Jeon C.O."/>
        </authorList>
    </citation>
    <scope>NUCLEOTIDE SEQUENCE</scope>
    <source>
        <strain evidence="1">SS1-5</strain>
    </source>
</reference>
<sequence length="269" mass="29681">MTRLCIFGTSHIAAPRLAYQSEPGRWPDLDVTFVGATGQHLLAHRIVDGVMHPATSKLAGYFQMTAGADTLDLHSFDAFALIGCHIGPHMIGHIYGQARWCALRSVKRKKPGPDAGYALISEAMLDALLQYRVANAVGGELARALRAVSDKPIMLSSAPRPSSELMEMRRHKLIAQKWAIRKADAQHLSRRFETLTRSYFAEHDVAYLPQPSQTIERHLLTREAYVLGAIRLTADGKTPQPDGDIMHGNRLYGEAVLDQISAALAHVEE</sequence>
<evidence type="ECO:0000313" key="1">
    <source>
        <dbReference type="EMBL" id="WZU69421.1"/>
    </source>
</evidence>
<accession>A0AAN0NKN3</accession>
<protein>
    <submittedName>
        <fullName evidence="1">Uncharacterized protein</fullName>
    </submittedName>
</protein>
<gene>
    <name evidence="1" type="ORF">AABB31_11580</name>
</gene>
<name>A0AAN0NKN3_9RHOB</name>
<dbReference type="RefSeq" id="WP_342078714.1">
    <property type="nucleotide sequence ID" value="NZ_CP151767.2"/>
</dbReference>
<proteinExistence type="predicted"/>
<dbReference type="EMBL" id="CP151767">
    <property type="protein sequence ID" value="WZU69421.1"/>
    <property type="molecule type" value="Genomic_DNA"/>
</dbReference>
<dbReference type="KEGG" id="yrh:AABB31_11580"/>
<evidence type="ECO:0000313" key="2">
    <source>
        <dbReference type="Proteomes" id="UP001470809"/>
    </source>
</evidence>
<dbReference type="AlphaFoldDB" id="A0AAN0NKN3"/>